<dbReference type="SMART" id="SM01321">
    <property type="entry name" value="Y1_Tnp"/>
    <property type="match status" value="1"/>
</dbReference>
<gene>
    <name evidence="2" type="ORF">Dpo_2c01650</name>
</gene>
<dbReference type="OrthoDB" id="5422318at2"/>
<organism evidence="2 3">
    <name type="scientific">Desulfotignum phosphitoxidans DSM 13687</name>
    <dbReference type="NCBI Taxonomy" id="1286635"/>
    <lineage>
        <taxon>Bacteria</taxon>
        <taxon>Pseudomonadati</taxon>
        <taxon>Thermodesulfobacteriota</taxon>
        <taxon>Desulfobacteria</taxon>
        <taxon>Desulfobacterales</taxon>
        <taxon>Desulfobacteraceae</taxon>
        <taxon>Desulfotignum</taxon>
    </lineage>
</organism>
<name>S0G702_9BACT</name>
<proteinExistence type="predicted"/>
<comment type="caution">
    <text evidence="2">The sequence shown here is derived from an EMBL/GenBank/DDBJ whole genome shotgun (WGS) entry which is preliminary data.</text>
</comment>
<dbReference type="GO" id="GO:0003677">
    <property type="term" value="F:DNA binding"/>
    <property type="evidence" value="ECO:0007669"/>
    <property type="project" value="InterPro"/>
</dbReference>
<dbReference type="Proteomes" id="UP000014216">
    <property type="component" value="Unassembled WGS sequence"/>
</dbReference>
<evidence type="ECO:0000313" key="3">
    <source>
        <dbReference type="Proteomes" id="UP000014216"/>
    </source>
</evidence>
<dbReference type="PANTHER" id="PTHR34322:SF2">
    <property type="entry name" value="TRANSPOSASE IS200-LIKE DOMAIN-CONTAINING PROTEIN"/>
    <property type="match status" value="1"/>
</dbReference>
<accession>S0G702</accession>
<dbReference type="SUPFAM" id="SSF143422">
    <property type="entry name" value="Transposase IS200-like"/>
    <property type="match status" value="1"/>
</dbReference>
<dbReference type="GO" id="GO:0006313">
    <property type="term" value="P:DNA transposition"/>
    <property type="evidence" value="ECO:0007669"/>
    <property type="project" value="InterPro"/>
</dbReference>
<dbReference type="InterPro" id="IPR002686">
    <property type="entry name" value="Transposase_17"/>
</dbReference>
<dbReference type="Gene3D" id="3.30.70.1290">
    <property type="entry name" value="Transposase IS200-like"/>
    <property type="match status" value="1"/>
</dbReference>
<dbReference type="AlphaFoldDB" id="S0G702"/>
<evidence type="ECO:0000259" key="1">
    <source>
        <dbReference type="SMART" id="SM01321"/>
    </source>
</evidence>
<dbReference type="RefSeq" id="WP_006964736.1">
    <property type="nucleotide sequence ID" value="NZ_APJX01000002.1"/>
</dbReference>
<protein>
    <submittedName>
        <fullName evidence="2">Transposase</fullName>
    </submittedName>
</protein>
<dbReference type="Pfam" id="PF01797">
    <property type="entry name" value="Y1_Tnp"/>
    <property type="match status" value="1"/>
</dbReference>
<evidence type="ECO:0000313" key="2">
    <source>
        <dbReference type="EMBL" id="EMS80476.1"/>
    </source>
</evidence>
<dbReference type="NCBIfam" id="NF047646">
    <property type="entry name" value="REP_Tyr_transpos"/>
    <property type="match status" value="1"/>
</dbReference>
<dbReference type="GO" id="GO:0004803">
    <property type="term" value="F:transposase activity"/>
    <property type="evidence" value="ECO:0007669"/>
    <property type="project" value="InterPro"/>
</dbReference>
<reference evidence="2 3" key="1">
    <citation type="journal article" date="2013" name="Genome Announc.">
        <title>Draft Genome Sequence of Desulfotignum phosphitoxidans DSM 13687 Strain FiPS-3.</title>
        <authorList>
            <person name="Poehlein A."/>
            <person name="Daniel R."/>
            <person name="Simeonova D.D."/>
        </authorList>
    </citation>
    <scope>NUCLEOTIDE SEQUENCE [LARGE SCALE GENOMIC DNA]</scope>
    <source>
        <strain evidence="2 3">DSM 13687</strain>
    </source>
</reference>
<dbReference type="PANTHER" id="PTHR34322">
    <property type="entry name" value="TRANSPOSASE, Y1_TNP DOMAIN-CONTAINING"/>
    <property type="match status" value="1"/>
</dbReference>
<dbReference type="PATRIC" id="fig|1286635.3.peg.1137"/>
<sequence>MPRKARVIIPECPHHIVQRGHNRQVVFASDADYQYYLDTLVEWKEKLGCQIYAFCLMTNHVHLIINPGKDVTTLSQLMKRVNGRQTRYINKMEKRTGSLWEGRYKSSPISTKEYLLSCSRYIELNPVRAGMVSRPEAYPWSSYQSKVGIRSLKWLDYDSCYMELDSSRENREKKYEQWVNAVIPQGEWELIRESLQRGQLTGSKKFVDQIEEKLNQRIEFRGPGRPKKNKE</sequence>
<feature type="domain" description="Transposase IS200-like" evidence="1">
    <location>
        <begin position="9"/>
        <end position="125"/>
    </location>
</feature>
<keyword evidence="3" id="KW-1185">Reference proteome</keyword>
<dbReference type="EMBL" id="APJX01000002">
    <property type="protein sequence ID" value="EMS80476.1"/>
    <property type="molecule type" value="Genomic_DNA"/>
</dbReference>
<dbReference type="InterPro" id="IPR036515">
    <property type="entry name" value="Transposase_17_sf"/>
</dbReference>